<protein>
    <recommendedName>
        <fullName evidence="1">Sulphotransferase Stf0 domain-containing protein</fullName>
    </recommendedName>
</protein>
<evidence type="ECO:0000313" key="2">
    <source>
        <dbReference type="EMBL" id="APX13058.1"/>
    </source>
</evidence>
<gene>
    <name evidence="2" type="ORF">BWR18_16245</name>
</gene>
<feature type="domain" description="Sulphotransferase Stf0" evidence="1">
    <location>
        <begin position="6"/>
        <end position="241"/>
    </location>
</feature>
<dbReference type="InterPro" id="IPR024628">
    <property type="entry name" value="Sulfotransferase_Stf0_dom"/>
</dbReference>
<keyword evidence="3" id="KW-1185">Reference proteome</keyword>
<dbReference type="RefSeq" id="WP_076629493.1">
    <property type="nucleotide sequence ID" value="NZ_CP019312.1"/>
</dbReference>
<dbReference type="KEGG" id="tom:BWR18_16245"/>
<dbReference type="GO" id="GO:0016740">
    <property type="term" value="F:transferase activity"/>
    <property type="evidence" value="ECO:0007669"/>
    <property type="project" value="InterPro"/>
</dbReference>
<reference evidence="2 3" key="1">
    <citation type="submission" date="2017-01" db="EMBL/GenBank/DDBJ databases">
        <title>Complete genome of Tateyamaria omphalii DOK1-4 isolated from seawater in Dokdo.</title>
        <authorList>
            <person name="Kim J.H."/>
            <person name="Chi W.-J."/>
        </authorList>
    </citation>
    <scope>NUCLEOTIDE SEQUENCE [LARGE SCALE GENOMIC DNA]</scope>
    <source>
        <strain evidence="2 3">DOK1-4</strain>
    </source>
</reference>
<dbReference type="InterPro" id="IPR015124">
    <property type="entry name" value="Stf0"/>
</dbReference>
<dbReference type="STRING" id="299262.BWR18_16245"/>
<dbReference type="Pfam" id="PF09037">
    <property type="entry name" value="Sulphotransf"/>
    <property type="match status" value="1"/>
</dbReference>
<evidence type="ECO:0000259" key="1">
    <source>
        <dbReference type="Pfam" id="PF09037"/>
    </source>
</evidence>
<dbReference type="AlphaFoldDB" id="A0A1P8MYH4"/>
<proteinExistence type="predicted"/>
<accession>A0A1P8MYH4</accession>
<dbReference type="Proteomes" id="UP000186336">
    <property type="component" value="Chromosome"/>
</dbReference>
<dbReference type="OrthoDB" id="5562925at2"/>
<dbReference type="InterPro" id="IPR027417">
    <property type="entry name" value="P-loop_NTPase"/>
</dbReference>
<evidence type="ECO:0000313" key="3">
    <source>
        <dbReference type="Proteomes" id="UP000186336"/>
    </source>
</evidence>
<organism evidence="2 3">
    <name type="scientific">Tateyamaria omphalii</name>
    <dbReference type="NCBI Taxonomy" id="299262"/>
    <lineage>
        <taxon>Bacteria</taxon>
        <taxon>Pseudomonadati</taxon>
        <taxon>Pseudomonadota</taxon>
        <taxon>Alphaproteobacteria</taxon>
        <taxon>Rhodobacterales</taxon>
        <taxon>Roseobacteraceae</taxon>
        <taxon>Tateyamaria</taxon>
    </lineage>
</organism>
<sequence>MPPPTAYMLCTSPRSGSTLMCAMLRDSGVAGHPKSYFHKPSLADWRAGLDLAPDTSRADIFTEATRKGRGGTDIFGLRLQRHSAPFFFGQLRDLHPDAATDADAITAQFGPTHYIYLHRADKVAQAVSLVRARQSGLWHRNADGSELERTAPAQDPHYDPVAIAQEVATLQIYDAEWETWFTSQNLTPLRLDYDNLSADPSSTLAQTLSYLGLPPGAPPRPAVAKLSDDISATWIARFKADTLA</sequence>
<dbReference type="Gene3D" id="3.40.50.300">
    <property type="entry name" value="P-loop containing nucleotide triphosphate hydrolases"/>
    <property type="match status" value="1"/>
</dbReference>
<dbReference type="PIRSF" id="PIRSF021497">
    <property type="entry name" value="Sulphotransferase_Stf0"/>
    <property type="match status" value="1"/>
</dbReference>
<dbReference type="EMBL" id="CP019312">
    <property type="protein sequence ID" value="APX13058.1"/>
    <property type="molecule type" value="Genomic_DNA"/>
</dbReference>
<dbReference type="SUPFAM" id="SSF52540">
    <property type="entry name" value="P-loop containing nucleoside triphosphate hydrolases"/>
    <property type="match status" value="1"/>
</dbReference>
<name>A0A1P8MYH4_9RHOB</name>